<keyword evidence="2" id="KW-1133">Transmembrane helix</keyword>
<evidence type="ECO:0000313" key="4">
    <source>
        <dbReference type="EMBL" id="GBC98465.1"/>
    </source>
</evidence>
<keyword evidence="2" id="KW-0472">Membrane</keyword>
<organism evidence="4 5">
    <name type="scientific">Candidatus Fervidibacter japonicus</name>
    <dbReference type="NCBI Taxonomy" id="2035412"/>
    <lineage>
        <taxon>Bacteria</taxon>
        <taxon>Candidatus Fervidibacterota</taxon>
        <taxon>Candidatus Fervidibacter</taxon>
    </lineage>
</organism>
<dbReference type="AlphaFoldDB" id="A0A2H5XBB9"/>
<dbReference type="Pfam" id="PF02470">
    <property type="entry name" value="MlaD"/>
    <property type="match status" value="1"/>
</dbReference>
<feature type="domain" description="Mce/MlaD" evidence="3">
    <location>
        <begin position="37"/>
        <end position="113"/>
    </location>
</feature>
<evidence type="ECO:0000256" key="1">
    <source>
        <dbReference type="SAM" id="Coils"/>
    </source>
</evidence>
<feature type="coiled-coil region" evidence="1">
    <location>
        <begin position="386"/>
        <end position="416"/>
    </location>
</feature>
<proteinExistence type="predicted"/>
<reference evidence="5" key="1">
    <citation type="submission" date="2017-09" db="EMBL/GenBank/DDBJ databases">
        <title>Metaegenomics of thermophilic ammonia-oxidizing enrichment culture.</title>
        <authorList>
            <person name="Kato S."/>
            <person name="Suzuki K."/>
        </authorList>
    </citation>
    <scope>NUCLEOTIDE SEQUENCE [LARGE SCALE GENOMIC DNA]</scope>
</reference>
<protein>
    <recommendedName>
        <fullName evidence="3">Mce/MlaD domain-containing protein</fullName>
    </recommendedName>
</protein>
<dbReference type="EMBL" id="BEHT01000011">
    <property type="protein sequence ID" value="GBC98465.1"/>
    <property type="molecule type" value="Genomic_DNA"/>
</dbReference>
<name>A0A2H5XBB9_9BACT</name>
<comment type="caution">
    <text evidence="4">The sequence shown here is derived from an EMBL/GenBank/DDBJ whole genome shotgun (WGS) entry which is preliminary data.</text>
</comment>
<dbReference type="InterPro" id="IPR052336">
    <property type="entry name" value="MlaD_Phospholipid_Transporter"/>
</dbReference>
<gene>
    <name evidence="4" type="ORF">HRbin17_00977</name>
</gene>
<keyword evidence="2" id="KW-0812">Transmembrane</keyword>
<evidence type="ECO:0000259" key="3">
    <source>
        <dbReference type="Pfam" id="PF02470"/>
    </source>
</evidence>
<keyword evidence="1" id="KW-0175">Coiled coil</keyword>
<feature type="transmembrane region" description="Helical" evidence="2">
    <location>
        <begin position="12"/>
        <end position="33"/>
    </location>
</feature>
<sequence length="590" mass="65583">MSVRSDTALRAGIFVFLGISILIGAAVWFQALWQKRGHHFVVEFTRAMGLQPGSEVMVQGIRVGVVDEVRLRPPATVQVVIRMERSVPVYYPPASEITIRVGALLGRPYVDITNRRVGQVIANGDVVRGVDPVSWEELVPQAHQLAQNLNELLGNPQLQRHLQATLEGLAKSAQALQSLLSSVSPTDVQVAVQRMRHASERLAALLADRRLDIALSHVVEATASLSRLLSDPYLQRDLPQAVHEIRAAVRSVRQGLANDRTQRDLAALAANLRESSEALKKLLSEGGEVYRTLGEAREALAAVRALVSDAEVQGNIKTAAKNFAALTAKGQKTMDELDATLVRLRQFIEGTQGNLQKFAEHLRNTAQDLDETLDAVKWLVTEGGVKENLRQVAVNLRESSENIKEATQAVRDLIKDERTQSSLREGLQELGPTIKTVRVTAEQGRALLNRLQAVTRVQAHPDWWVWWHPETDEWRSEAWLAASSPASPLALLGGAYTDRRGTRLNLQIQREIAPSLAWRFGVRRSKLGVGARWGTNRWGVDVDAFDPDRWQVNAWLYWRLSPALSLRLGLEDLGRNRLFGVGVSITYPYE</sequence>
<dbReference type="Proteomes" id="UP000236173">
    <property type="component" value="Unassembled WGS sequence"/>
</dbReference>
<feature type="coiled-coil region" evidence="1">
    <location>
        <begin position="258"/>
        <end position="285"/>
    </location>
</feature>
<dbReference type="PANTHER" id="PTHR33371">
    <property type="entry name" value="INTERMEMBRANE PHOSPHOLIPID TRANSPORT SYSTEM BINDING PROTEIN MLAD-RELATED"/>
    <property type="match status" value="1"/>
</dbReference>
<dbReference type="PANTHER" id="PTHR33371:SF4">
    <property type="entry name" value="INTERMEMBRANE PHOSPHOLIPID TRANSPORT SYSTEM BINDING PROTEIN MLAD"/>
    <property type="match status" value="1"/>
</dbReference>
<dbReference type="InterPro" id="IPR003399">
    <property type="entry name" value="Mce/MlaD"/>
</dbReference>
<evidence type="ECO:0000313" key="5">
    <source>
        <dbReference type="Proteomes" id="UP000236173"/>
    </source>
</evidence>
<accession>A0A2H5XBB9</accession>
<evidence type="ECO:0000256" key="2">
    <source>
        <dbReference type="SAM" id="Phobius"/>
    </source>
</evidence>